<keyword evidence="3" id="KW-1185">Reference proteome</keyword>
<reference evidence="2 3" key="1">
    <citation type="submission" date="2014-07" db="EMBL/GenBank/DDBJ databases">
        <title>Methanogenic archaea and the global carbon cycle.</title>
        <authorList>
            <person name="Henriksen J.R."/>
            <person name="Luke J."/>
            <person name="Reinhart S."/>
            <person name="Benedict M.N."/>
            <person name="Youngblut N.D."/>
            <person name="Metcalf M.E."/>
            <person name="Whitaker R.J."/>
            <person name="Metcalf W.W."/>
        </authorList>
    </citation>
    <scope>NUCLEOTIDE SEQUENCE [LARGE SCALE GENOMIC DNA]</scope>
    <source>
        <strain evidence="2 3">Z-761</strain>
    </source>
</reference>
<dbReference type="HOGENOM" id="CLU_2565740_0_0_2"/>
<evidence type="ECO:0000256" key="1">
    <source>
        <dbReference type="SAM" id="MobiDB-lite"/>
    </source>
</evidence>
<protein>
    <submittedName>
        <fullName evidence="2">Uncharacterized protein</fullName>
    </submittedName>
</protein>
<feature type="region of interest" description="Disordered" evidence="1">
    <location>
        <begin position="64"/>
        <end position="90"/>
    </location>
</feature>
<evidence type="ECO:0000313" key="3">
    <source>
        <dbReference type="Proteomes" id="UP000033096"/>
    </source>
</evidence>
<name>A0A0E3Q6T0_9EURY</name>
<dbReference type="GeneID" id="24810663"/>
<dbReference type="EMBL" id="CP009520">
    <property type="protein sequence ID" value="AKB44465.1"/>
    <property type="molecule type" value="Genomic_DNA"/>
</dbReference>
<dbReference type="KEGG" id="mvc:MSVAZ_2196"/>
<dbReference type="Proteomes" id="UP000033096">
    <property type="component" value="Chromosome"/>
</dbReference>
<accession>A0A0E3Q6T0</accession>
<dbReference type="RefSeq" id="WP_048121147.1">
    <property type="nucleotide sequence ID" value="NZ_CP009520.1"/>
</dbReference>
<evidence type="ECO:0000313" key="2">
    <source>
        <dbReference type="EMBL" id="AKB44465.1"/>
    </source>
</evidence>
<dbReference type="AlphaFoldDB" id="A0A0E3Q6T0"/>
<sequence length="90" mass="10277">MITTLFKKGLTENPDHLSLRALSPNPISVINRRNGCGTTLFKKGLTENFSNVVGVIKQRTMVAGQRCDQKEQKQVNLRKRKRKGKRKNRV</sequence>
<feature type="compositionally biased region" description="Basic residues" evidence="1">
    <location>
        <begin position="76"/>
        <end position="90"/>
    </location>
</feature>
<proteinExistence type="predicted"/>
<gene>
    <name evidence="2" type="ORF">MSVAZ_2196</name>
</gene>
<organism evidence="2 3">
    <name type="scientific">Methanosarcina vacuolata Z-761</name>
    <dbReference type="NCBI Taxonomy" id="1434123"/>
    <lineage>
        <taxon>Archaea</taxon>
        <taxon>Methanobacteriati</taxon>
        <taxon>Methanobacteriota</taxon>
        <taxon>Stenosarchaea group</taxon>
        <taxon>Methanomicrobia</taxon>
        <taxon>Methanosarcinales</taxon>
        <taxon>Methanosarcinaceae</taxon>
        <taxon>Methanosarcina</taxon>
    </lineage>
</organism>
<dbReference type="PATRIC" id="fig|1434123.4.peg.2680"/>